<reference evidence="2 3" key="1">
    <citation type="submission" date="2021-01" db="EMBL/GenBank/DDBJ databases">
        <title>Whole genome shotgun sequence of Planotetraspora phitsanulokensis NBRC 104273.</title>
        <authorList>
            <person name="Komaki H."/>
            <person name="Tamura T."/>
        </authorList>
    </citation>
    <scope>NUCLEOTIDE SEQUENCE [LARGE SCALE GENOMIC DNA]</scope>
    <source>
        <strain evidence="2 3">NBRC 104273</strain>
    </source>
</reference>
<gene>
    <name evidence="2" type="ORF">Pph01_50290</name>
</gene>
<organism evidence="2 3">
    <name type="scientific">Planotetraspora phitsanulokensis</name>
    <dbReference type="NCBI Taxonomy" id="575192"/>
    <lineage>
        <taxon>Bacteria</taxon>
        <taxon>Bacillati</taxon>
        <taxon>Actinomycetota</taxon>
        <taxon>Actinomycetes</taxon>
        <taxon>Streptosporangiales</taxon>
        <taxon>Streptosporangiaceae</taxon>
        <taxon>Planotetraspora</taxon>
    </lineage>
</organism>
<accession>A0A8J3XHJ3</accession>
<dbReference type="Proteomes" id="UP000622547">
    <property type="component" value="Unassembled WGS sequence"/>
</dbReference>
<sequence length="60" mass="6365">MGEGRYGQADGEGQGSGGDGAGTAERGVERHGNLHFWVTGKDDDPFTGTATAREPYRKRP</sequence>
<comment type="caution">
    <text evidence="2">The sequence shown here is derived from an EMBL/GenBank/DDBJ whole genome shotgun (WGS) entry which is preliminary data.</text>
</comment>
<evidence type="ECO:0000256" key="1">
    <source>
        <dbReference type="SAM" id="MobiDB-lite"/>
    </source>
</evidence>
<protein>
    <submittedName>
        <fullName evidence="2">Uncharacterized protein</fullName>
    </submittedName>
</protein>
<keyword evidence="3" id="KW-1185">Reference proteome</keyword>
<name>A0A8J3XHJ3_9ACTN</name>
<feature type="region of interest" description="Disordered" evidence="1">
    <location>
        <begin position="1"/>
        <end position="60"/>
    </location>
</feature>
<dbReference type="EMBL" id="BOOP01000022">
    <property type="protein sequence ID" value="GII40026.1"/>
    <property type="molecule type" value="Genomic_DNA"/>
</dbReference>
<dbReference type="AlphaFoldDB" id="A0A8J3XHJ3"/>
<proteinExistence type="predicted"/>
<evidence type="ECO:0000313" key="3">
    <source>
        <dbReference type="Proteomes" id="UP000622547"/>
    </source>
</evidence>
<evidence type="ECO:0000313" key="2">
    <source>
        <dbReference type="EMBL" id="GII40026.1"/>
    </source>
</evidence>
<feature type="compositionally biased region" description="Gly residues" evidence="1">
    <location>
        <begin position="1"/>
        <end position="21"/>
    </location>
</feature>